<feature type="compositionally biased region" description="Low complexity" evidence="1">
    <location>
        <begin position="311"/>
        <end position="331"/>
    </location>
</feature>
<gene>
    <name evidence="3" type="ORF">OG469_31545</name>
</gene>
<dbReference type="Pfam" id="PF17765">
    <property type="entry name" value="MLTR_LBD"/>
    <property type="match status" value="1"/>
</dbReference>
<dbReference type="InterPro" id="IPR001387">
    <property type="entry name" value="Cro/C1-type_HTH"/>
</dbReference>
<keyword evidence="4" id="KW-1185">Reference proteome</keyword>
<proteinExistence type="predicted"/>
<feature type="compositionally biased region" description="Pro residues" evidence="1">
    <location>
        <begin position="1"/>
        <end position="17"/>
    </location>
</feature>
<feature type="region of interest" description="Disordered" evidence="1">
    <location>
        <begin position="1"/>
        <end position="43"/>
    </location>
</feature>
<feature type="domain" description="HTH cro/C1-type" evidence="2">
    <location>
        <begin position="49"/>
        <end position="120"/>
    </location>
</feature>
<evidence type="ECO:0000313" key="3">
    <source>
        <dbReference type="EMBL" id="WUS59641.1"/>
    </source>
</evidence>
<dbReference type="Gene3D" id="1.10.260.40">
    <property type="entry name" value="lambda repressor-like DNA-binding domains"/>
    <property type="match status" value="1"/>
</dbReference>
<name>A0ABZ1WFJ1_9ACTN</name>
<reference evidence="3 4" key="1">
    <citation type="submission" date="2022-10" db="EMBL/GenBank/DDBJ databases">
        <title>The complete genomes of actinobacterial strains from the NBC collection.</title>
        <authorList>
            <person name="Joergensen T.S."/>
            <person name="Alvarez Arevalo M."/>
            <person name="Sterndorff E.B."/>
            <person name="Faurdal D."/>
            <person name="Vuksanovic O."/>
            <person name="Mourched A.-S."/>
            <person name="Charusanti P."/>
            <person name="Shaw S."/>
            <person name="Blin K."/>
            <person name="Weber T."/>
        </authorList>
    </citation>
    <scope>NUCLEOTIDE SEQUENCE [LARGE SCALE GENOMIC DNA]</scope>
    <source>
        <strain evidence="3 4">NBC_01247</strain>
    </source>
</reference>
<feature type="compositionally biased region" description="Low complexity" evidence="1">
    <location>
        <begin position="18"/>
        <end position="34"/>
    </location>
</feature>
<dbReference type="SUPFAM" id="SSF47413">
    <property type="entry name" value="lambda repressor-like DNA-binding domains"/>
    <property type="match status" value="1"/>
</dbReference>
<organism evidence="3 4">
    <name type="scientific">Kitasatospora herbaricolor</name>
    <dbReference type="NCBI Taxonomy" id="68217"/>
    <lineage>
        <taxon>Bacteria</taxon>
        <taxon>Bacillati</taxon>
        <taxon>Actinomycetota</taxon>
        <taxon>Actinomycetes</taxon>
        <taxon>Kitasatosporales</taxon>
        <taxon>Streptomycetaceae</taxon>
        <taxon>Kitasatospora</taxon>
    </lineage>
</organism>
<feature type="region of interest" description="Disordered" evidence="1">
    <location>
        <begin position="311"/>
        <end position="340"/>
    </location>
</feature>
<evidence type="ECO:0000313" key="4">
    <source>
        <dbReference type="Proteomes" id="UP001432014"/>
    </source>
</evidence>
<accession>A0ABZ1WFJ1</accession>
<dbReference type="InterPro" id="IPR041413">
    <property type="entry name" value="MLTR_LBD"/>
</dbReference>
<dbReference type="SMART" id="SM00530">
    <property type="entry name" value="HTH_XRE"/>
    <property type="match status" value="1"/>
</dbReference>
<dbReference type="CDD" id="cd00093">
    <property type="entry name" value="HTH_XRE"/>
    <property type="match status" value="1"/>
</dbReference>
<evidence type="ECO:0000256" key="1">
    <source>
        <dbReference type="SAM" id="MobiDB-lite"/>
    </source>
</evidence>
<dbReference type="Proteomes" id="UP001432014">
    <property type="component" value="Chromosome"/>
</dbReference>
<dbReference type="Gene3D" id="3.30.450.180">
    <property type="match status" value="1"/>
</dbReference>
<evidence type="ECO:0000259" key="2">
    <source>
        <dbReference type="SMART" id="SM00530"/>
    </source>
</evidence>
<dbReference type="EMBL" id="CP108482">
    <property type="protein sequence ID" value="WUS59641.1"/>
    <property type="molecule type" value="Genomic_DNA"/>
</dbReference>
<dbReference type="Pfam" id="PF13560">
    <property type="entry name" value="HTH_31"/>
    <property type="match status" value="1"/>
</dbReference>
<sequence length="340" mass="36368">MPQHPDAPAPARPPVPARTPTRPTAPATTRAPTTTRPPAPAHGQELGAFLRAHRELLKPADVGLTATSRRRTPGLRREEVASLSGVGLAWYTWLEQGRVAASRQVLEAVARTLRLDPPALRHALRLAGFHEPAGPPTGAGARAALGAAVRPVLDSWPASPAVLLDRYFDLLAWNSAWSAVWGAPEAVSEERRNLMWLMVADRRLRSAVHDWEPLAMNVFQHFRAQAGPAVADPRTTELYHRLDQDVPELRHWWGCRSVAELTARTVTVELPDAGPVRLSLSSFRPVDDPSALVLLLTPVTAEDAARVTARAAAAPAPAGAALPAGGEDPAGVRPGRSGPG</sequence>
<protein>
    <submittedName>
        <fullName evidence="3">Helix-turn-helix transcriptional regulator</fullName>
    </submittedName>
</protein>
<dbReference type="InterPro" id="IPR010982">
    <property type="entry name" value="Lambda_DNA-bd_dom_sf"/>
</dbReference>
<dbReference type="PANTHER" id="PTHR35010">
    <property type="entry name" value="BLL4672 PROTEIN-RELATED"/>
    <property type="match status" value="1"/>
</dbReference>
<dbReference type="RefSeq" id="WP_329494251.1">
    <property type="nucleotide sequence ID" value="NZ_CP108460.1"/>
</dbReference>